<keyword evidence="7 13" id="KW-0653">Protein transport</keyword>
<proteinExistence type="inferred from homology"/>
<evidence type="ECO:0000256" key="2">
    <source>
        <dbReference type="ARBA" id="ARBA00010527"/>
    </source>
</evidence>
<evidence type="ECO:0000256" key="12">
    <source>
        <dbReference type="ARBA" id="ARBA00033342"/>
    </source>
</evidence>
<dbReference type="EMBL" id="RGMI01000012">
    <property type="protein sequence ID" value="NCU50293.1"/>
    <property type="molecule type" value="Genomic_DNA"/>
</dbReference>
<evidence type="ECO:0000256" key="8">
    <source>
        <dbReference type="ARBA" id="ARBA00022989"/>
    </source>
</evidence>
<dbReference type="Pfam" id="PF02096">
    <property type="entry name" value="60KD_IMP"/>
    <property type="match status" value="1"/>
</dbReference>
<feature type="domain" description="Membrane insertase YidC/Oxa/ALB C-terminal" evidence="15">
    <location>
        <begin position="360"/>
        <end position="557"/>
    </location>
</feature>
<evidence type="ECO:0000256" key="4">
    <source>
        <dbReference type="ARBA" id="ARBA00022448"/>
    </source>
</evidence>
<dbReference type="InterPro" id="IPR028053">
    <property type="entry name" value="Membr_insert_YidC_N"/>
</dbReference>
<evidence type="ECO:0000256" key="5">
    <source>
        <dbReference type="ARBA" id="ARBA00022475"/>
    </source>
</evidence>
<keyword evidence="4 13" id="KW-0813">Transport</keyword>
<dbReference type="NCBIfam" id="NF002353">
    <property type="entry name" value="PRK01318.1-4"/>
    <property type="match status" value="1"/>
</dbReference>
<organism evidence="20 21">
    <name type="scientific">Candidatus Fonsibacter lacus</name>
    <dbReference type="NCBI Taxonomy" id="2576439"/>
    <lineage>
        <taxon>Bacteria</taxon>
        <taxon>Pseudomonadati</taxon>
        <taxon>Pseudomonadota</taxon>
        <taxon>Alphaproteobacteria</taxon>
        <taxon>Candidatus Pelagibacterales</taxon>
        <taxon>Candidatus Pelagibacterales incertae sedis</taxon>
        <taxon>Candidatus Fonsibacter</taxon>
    </lineage>
</organism>
<gene>
    <name evidence="13 20" type="primary">yidC</name>
    <name evidence="17" type="ORF">EBV32_02335</name>
    <name evidence="20" type="ORF">EBV78_01505</name>
    <name evidence="18" type="ORF">EBX29_00710</name>
    <name evidence="19" type="ORF">EBX74_01205</name>
</gene>
<evidence type="ECO:0000259" key="16">
    <source>
        <dbReference type="Pfam" id="PF14849"/>
    </source>
</evidence>
<dbReference type="NCBIfam" id="TIGR03592">
    <property type="entry name" value="yidC_oxa1_cterm"/>
    <property type="match status" value="1"/>
</dbReference>
<evidence type="ECO:0000256" key="6">
    <source>
        <dbReference type="ARBA" id="ARBA00022692"/>
    </source>
</evidence>
<evidence type="ECO:0000313" key="21">
    <source>
        <dbReference type="Proteomes" id="UP000572953"/>
    </source>
</evidence>
<dbReference type="GO" id="GO:0051205">
    <property type="term" value="P:protein insertion into membrane"/>
    <property type="evidence" value="ECO:0007669"/>
    <property type="project" value="TreeGrafter"/>
</dbReference>
<evidence type="ECO:0000313" key="20">
    <source>
        <dbReference type="EMBL" id="NCU62761.1"/>
    </source>
</evidence>
<feature type="transmembrane region" description="Helical" evidence="13">
    <location>
        <begin position="360"/>
        <end position="383"/>
    </location>
</feature>
<name>A0A845SAK0_9PROT</name>
<sequence>MENRNVIIAVILSTAILIGWSMYFENPNEAQKKKLEIQGKTETQTNIQKPETPQTTKANPTKAISRGEALKESDRVLIENSNLSGSISLRGALIDDIILKNYREALDKNSKFIVLLSPKKSEDGYFVESGWATAKSDIKVPDNNSVWQIKEGKKLTPSSPVTLEWNNREGIVFSKKIEVDDKYLFKVTETIRNEKNKTAELFHYSQITKNTKPHTDAFYILHEGLIGVSDKNLKEETYTNVEKEKKTYNGKSGWFGITDKYWMAAIIPENGKSFKAEYSYANAYKANFIISEPTIVNPQKSSSSSFKIFLGAKEVHTVDNYTEKEKIDRFDLAIDWGWFYFITKPLFFIIDYIFKIVGNFGVAIIILTIIVRIIFFPLANYSFRSMAKMKVLQPEMLRIKELYKDDMKRTQQEMMALYKREKVNPLSGCLPVLIQIPIFFAVYKMLFVTLEMRHAPFFGWIKDLSAADPTTIFNLFGLIPWNPPSFLMIGVWPILMGITMYLQMKLNPTPPDPIQAKIFAFFPLIMTVMLATFPSGLVVYWTVSNVLTIAQQYYIMKKTTVKTV</sequence>
<dbReference type="InterPro" id="IPR019998">
    <property type="entry name" value="Membr_insert_YidC"/>
</dbReference>
<comment type="subunit">
    <text evidence="13">Interacts with the Sec translocase complex via SecD. Specifically interacts with transmembrane segments of nascent integral membrane proteins during membrane integration.</text>
</comment>
<feature type="transmembrane region" description="Helical" evidence="13">
    <location>
        <begin position="423"/>
        <end position="443"/>
    </location>
</feature>
<feature type="domain" description="Membrane insertase YidC N-terminal" evidence="16">
    <location>
        <begin position="75"/>
        <end position="348"/>
    </location>
</feature>
<dbReference type="EMBL" id="RGOB01000018">
    <property type="protein sequence ID" value="NCU52913.1"/>
    <property type="molecule type" value="Genomic_DNA"/>
</dbReference>
<dbReference type="InterPro" id="IPR001708">
    <property type="entry name" value="YidC/ALB3/OXA1/COX18"/>
</dbReference>
<evidence type="ECO:0000256" key="3">
    <source>
        <dbReference type="ARBA" id="ARBA00015325"/>
    </source>
</evidence>
<dbReference type="GO" id="GO:0005886">
    <property type="term" value="C:plasma membrane"/>
    <property type="evidence" value="ECO:0007669"/>
    <property type="project" value="UniProtKB-SubCell"/>
</dbReference>
<evidence type="ECO:0000256" key="13">
    <source>
        <dbReference type="HAMAP-Rule" id="MF_01810"/>
    </source>
</evidence>
<dbReference type="NCBIfam" id="TIGR03593">
    <property type="entry name" value="yidC_nterm"/>
    <property type="match status" value="1"/>
</dbReference>
<feature type="transmembrane region" description="Helical" evidence="13">
    <location>
        <begin position="6"/>
        <end position="24"/>
    </location>
</feature>
<dbReference type="AlphaFoldDB" id="A0A845SAK0"/>
<feature type="region of interest" description="Disordered" evidence="14">
    <location>
        <begin position="41"/>
        <end position="61"/>
    </location>
</feature>
<dbReference type="Proteomes" id="UP000713222">
    <property type="component" value="Unassembled WGS sequence"/>
</dbReference>
<evidence type="ECO:0000313" key="19">
    <source>
        <dbReference type="EMBL" id="NCU52913.1"/>
    </source>
</evidence>
<dbReference type="PANTHER" id="PTHR12428:SF65">
    <property type="entry name" value="CYTOCHROME C OXIDASE ASSEMBLY PROTEIN COX18, MITOCHONDRIAL"/>
    <property type="match status" value="1"/>
</dbReference>
<keyword evidence="6 13" id="KW-0812">Transmembrane</keyword>
<evidence type="ECO:0000256" key="1">
    <source>
        <dbReference type="ARBA" id="ARBA00004429"/>
    </source>
</evidence>
<dbReference type="HAMAP" id="MF_01810">
    <property type="entry name" value="YidC_type1"/>
    <property type="match status" value="1"/>
</dbReference>
<feature type="transmembrane region" description="Helical" evidence="13">
    <location>
        <begin position="514"/>
        <end position="532"/>
    </location>
</feature>
<feature type="compositionally biased region" description="Polar residues" evidence="14">
    <location>
        <begin position="41"/>
        <end position="59"/>
    </location>
</feature>
<dbReference type="GO" id="GO:0015031">
    <property type="term" value="P:protein transport"/>
    <property type="evidence" value="ECO:0007669"/>
    <property type="project" value="UniProtKB-KW"/>
</dbReference>
<feature type="transmembrane region" description="Helical" evidence="13">
    <location>
        <begin position="485"/>
        <end position="502"/>
    </location>
</feature>
<dbReference type="EMBL" id="RGGN01000033">
    <property type="protein sequence ID" value="NCU62761.1"/>
    <property type="molecule type" value="Genomic_DNA"/>
</dbReference>
<accession>A0A845SAK0</accession>
<evidence type="ECO:0000259" key="15">
    <source>
        <dbReference type="Pfam" id="PF02096"/>
    </source>
</evidence>
<evidence type="ECO:0000313" key="17">
    <source>
        <dbReference type="EMBL" id="NBN87915.1"/>
    </source>
</evidence>
<comment type="function">
    <text evidence="13">Required for the insertion and/or proper folding and/or complex formation of integral membrane proteins into the membrane. Involved in integration of membrane proteins that insert both dependently and independently of the Sec translocase complex, as well as at least some lipoproteins. Aids folding of multispanning membrane proteins.</text>
</comment>
<dbReference type="PRINTS" id="PR01900">
    <property type="entry name" value="YIDCPROTEIN"/>
</dbReference>
<dbReference type="Proteomes" id="UP000572953">
    <property type="component" value="Unassembled WGS sequence"/>
</dbReference>
<dbReference type="Proteomes" id="UP000747791">
    <property type="component" value="Unassembled WGS sequence"/>
</dbReference>
<protein>
    <recommendedName>
        <fullName evidence="3 13">Membrane protein insertase YidC</fullName>
    </recommendedName>
    <alternativeName>
        <fullName evidence="12 13">Foldase YidC</fullName>
    </alternativeName>
    <alternativeName>
        <fullName evidence="11 13">Membrane integrase YidC</fullName>
    </alternativeName>
    <alternativeName>
        <fullName evidence="13">Membrane protein YidC</fullName>
    </alternativeName>
</protein>
<dbReference type="PANTHER" id="PTHR12428">
    <property type="entry name" value="OXA1"/>
    <property type="match status" value="1"/>
</dbReference>
<dbReference type="Pfam" id="PF14849">
    <property type="entry name" value="YidC_periplas"/>
    <property type="match status" value="1"/>
</dbReference>
<evidence type="ECO:0000256" key="9">
    <source>
        <dbReference type="ARBA" id="ARBA00023136"/>
    </source>
</evidence>
<dbReference type="Gene3D" id="2.70.98.90">
    <property type="match status" value="1"/>
</dbReference>
<evidence type="ECO:0000313" key="18">
    <source>
        <dbReference type="EMBL" id="NCU50293.1"/>
    </source>
</evidence>
<comment type="subcellular location">
    <subcellularLocation>
        <location evidence="1">Cell inner membrane</location>
        <topology evidence="1">Multi-pass membrane protein</topology>
    </subcellularLocation>
    <subcellularLocation>
        <location evidence="13">Cell membrane</location>
        <topology evidence="13">Multi-pass membrane protein</topology>
    </subcellularLocation>
</comment>
<dbReference type="Proteomes" id="UP000699985">
    <property type="component" value="Unassembled WGS sequence"/>
</dbReference>
<dbReference type="EMBL" id="RGET01000024">
    <property type="protein sequence ID" value="NBN87915.1"/>
    <property type="molecule type" value="Genomic_DNA"/>
</dbReference>
<keyword evidence="9 13" id="KW-0472">Membrane</keyword>
<dbReference type="PRINTS" id="PR00701">
    <property type="entry name" value="60KDINNERMP"/>
</dbReference>
<dbReference type="InterPro" id="IPR047196">
    <property type="entry name" value="YidC_ALB_C"/>
</dbReference>
<evidence type="ECO:0000256" key="10">
    <source>
        <dbReference type="ARBA" id="ARBA00023186"/>
    </source>
</evidence>
<keyword evidence="8 13" id="KW-1133">Transmembrane helix</keyword>
<keyword evidence="10 13" id="KW-0143">Chaperone</keyword>
<evidence type="ECO:0000256" key="11">
    <source>
        <dbReference type="ARBA" id="ARBA00033245"/>
    </source>
</evidence>
<comment type="caution">
    <text evidence="20">The sequence shown here is derived from an EMBL/GenBank/DDBJ whole genome shotgun (WGS) entry which is preliminary data.</text>
</comment>
<dbReference type="CDD" id="cd20070">
    <property type="entry name" value="5TM_YidC_Alb3"/>
    <property type="match status" value="1"/>
</dbReference>
<dbReference type="InterPro" id="IPR028055">
    <property type="entry name" value="YidC/Oxa/ALB_C"/>
</dbReference>
<dbReference type="InterPro" id="IPR038221">
    <property type="entry name" value="YidC_periplasmic_sf"/>
</dbReference>
<dbReference type="GO" id="GO:0032977">
    <property type="term" value="F:membrane insertase activity"/>
    <property type="evidence" value="ECO:0007669"/>
    <property type="project" value="InterPro"/>
</dbReference>
<evidence type="ECO:0000256" key="14">
    <source>
        <dbReference type="SAM" id="MobiDB-lite"/>
    </source>
</evidence>
<dbReference type="CDD" id="cd19961">
    <property type="entry name" value="EcYidC-like_peri"/>
    <property type="match status" value="1"/>
</dbReference>
<keyword evidence="5 13" id="KW-1003">Cell membrane</keyword>
<evidence type="ECO:0000256" key="7">
    <source>
        <dbReference type="ARBA" id="ARBA00022927"/>
    </source>
</evidence>
<comment type="similarity">
    <text evidence="2 13">Belongs to the OXA1/ALB3/YidC family. Type 1 subfamily.</text>
</comment>
<reference evidence="20 21" key="1">
    <citation type="submission" date="2018-10" db="EMBL/GenBank/DDBJ databases">
        <title>Iterative Subtractive Binning of Freshwater Chronoseries Metagenomes Recovers Nearly Complete Genomes from over Four Hundred Novel Species.</title>
        <authorList>
            <person name="Rodriguez-R L.M."/>
            <person name="Tsementzi D."/>
            <person name="Luo C."/>
            <person name="Konstantinidis K.T."/>
        </authorList>
    </citation>
    <scope>NUCLEOTIDE SEQUENCE [LARGE SCALE GENOMIC DNA]</scope>
    <source>
        <strain evidence="20">WB7_2B_003</strain>
        <strain evidence="17">WB7_6_001</strain>
        <strain evidence="18">WB8_1A_003</strain>
        <strain evidence="19">WB8_2A_004</strain>
    </source>
</reference>